<dbReference type="Pfam" id="PF00927">
    <property type="entry name" value="Transglut_C"/>
    <property type="match status" value="1"/>
</dbReference>
<dbReference type="PANTHER" id="PTHR11590">
    <property type="entry name" value="PROTEIN-GLUTAMINE GAMMA-GLUTAMYLTRANSFERASE"/>
    <property type="match status" value="1"/>
</dbReference>
<dbReference type="PANTHER" id="PTHR11590:SF42">
    <property type="entry name" value="COAGULATION FACTOR XIII A CHAIN"/>
    <property type="match status" value="1"/>
</dbReference>
<reference evidence="3 4" key="1">
    <citation type="submission" date="2024-04" db="EMBL/GenBank/DDBJ databases">
        <authorList>
            <person name="Waldvogel A.-M."/>
            <person name="Schoenle A."/>
        </authorList>
    </citation>
    <scope>NUCLEOTIDE SEQUENCE [LARGE SCALE GENOMIC DNA]</scope>
</reference>
<dbReference type="FunFam" id="2.60.40.10:FF:000090">
    <property type="entry name" value="Protein-glutamine gamma-glutamyltransferase 2"/>
    <property type="match status" value="1"/>
</dbReference>
<evidence type="ECO:0000313" key="4">
    <source>
        <dbReference type="Proteomes" id="UP001497482"/>
    </source>
</evidence>
<dbReference type="Gene3D" id="2.60.40.10">
    <property type="entry name" value="Immunoglobulins"/>
    <property type="match status" value="2"/>
</dbReference>
<dbReference type="InterPro" id="IPR013783">
    <property type="entry name" value="Ig-like_fold"/>
</dbReference>
<name>A0AAV2KRD8_KNICA</name>
<dbReference type="GO" id="GO:0072378">
    <property type="term" value="P:blood coagulation, fibrin clot formation"/>
    <property type="evidence" value="ECO:0007669"/>
    <property type="project" value="TreeGrafter"/>
</dbReference>
<protein>
    <recommendedName>
        <fullName evidence="2">Transglutaminase C-terminal domain-containing protein</fullName>
    </recommendedName>
</protein>
<evidence type="ECO:0000259" key="2">
    <source>
        <dbReference type="Pfam" id="PF00927"/>
    </source>
</evidence>
<comment type="similarity">
    <text evidence="1">Belongs to the transglutaminase superfamily. Transglutaminase family.</text>
</comment>
<gene>
    <name evidence="3" type="ORF">KC01_LOCUS20696</name>
</gene>
<dbReference type="Proteomes" id="UP001497482">
    <property type="component" value="Chromosome 19"/>
</dbReference>
<dbReference type="InterPro" id="IPR036238">
    <property type="entry name" value="Transglutaminase_C_sf"/>
</dbReference>
<dbReference type="AlphaFoldDB" id="A0AAV2KRD8"/>
<dbReference type="SUPFAM" id="SSF49309">
    <property type="entry name" value="Transglutaminase, two C-terminal domains"/>
    <property type="match status" value="2"/>
</dbReference>
<dbReference type="InterPro" id="IPR008958">
    <property type="entry name" value="Transglutaminase_C"/>
</dbReference>
<organism evidence="3 4">
    <name type="scientific">Knipowitschia caucasica</name>
    <name type="common">Caucasian dwarf goby</name>
    <name type="synonym">Pomatoschistus caucasicus</name>
    <dbReference type="NCBI Taxonomy" id="637954"/>
    <lineage>
        <taxon>Eukaryota</taxon>
        <taxon>Metazoa</taxon>
        <taxon>Chordata</taxon>
        <taxon>Craniata</taxon>
        <taxon>Vertebrata</taxon>
        <taxon>Euteleostomi</taxon>
        <taxon>Actinopterygii</taxon>
        <taxon>Neopterygii</taxon>
        <taxon>Teleostei</taxon>
        <taxon>Neoteleostei</taxon>
        <taxon>Acanthomorphata</taxon>
        <taxon>Gobiaria</taxon>
        <taxon>Gobiiformes</taxon>
        <taxon>Gobioidei</taxon>
        <taxon>Gobiidae</taxon>
        <taxon>Gobiinae</taxon>
        <taxon>Knipowitschia</taxon>
    </lineage>
</organism>
<feature type="domain" description="Transglutaminase C-terminal" evidence="2">
    <location>
        <begin position="99"/>
        <end position="194"/>
    </location>
</feature>
<dbReference type="EMBL" id="OZ035841">
    <property type="protein sequence ID" value="CAL1591318.1"/>
    <property type="molecule type" value="Genomic_DNA"/>
</dbReference>
<proteinExistence type="inferred from homology"/>
<sequence length="196" mass="21426">MEMEVRAGTTEAGAIVTMEMEGSKALAITTTVLFNPALGFSVTSHLGRDVGVKELVQVEARSYMKHLVEQANLNFIVTGKVKETGQIVTAMKVVTLHNPKLTVEVSGVAKVSEDMLATVQFTNPFSFNLEEIYLRMEGPGAMLPRFRFYSLLAPNSSVVWTEKFNPQRAGSTRIIASLDCPALRQVYGEASITVLP</sequence>
<dbReference type="GO" id="GO:0003810">
    <property type="term" value="F:protein-glutamine gamma-glutamyltransferase activity"/>
    <property type="evidence" value="ECO:0007669"/>
    <property type="project" value="InterPro"/>
</dbReference>
<evidence type="ECO:0000313" key="3">
    <source>
        <dbReference type="EMBL" id="CAL1591318.1"/>
    </source>
</evidence>
<dbReference type="InterPro" id="IPR050779">
    <property type="entry name" value="Transglutaminase"/>
</dbReference>
<evidence type="ECO:0000256" key="1">
    <source>
        <dbReference type="ARBA" id="ARBA00005968"/>
    </source>
</evidence>
<keyword evidence="4" id="KW-1185">Reference proteome</keyword>
<accession>A0AAV2KRD8</accession>